<evidence type="ECO:0000256" key="2">
    <source>
        <dbReference type="ARBA" id="ARBA00010846"/>
    </source>
</evidence>
<dbReference type="PANTHER" id="PTHR26379">
    <property type="entry name" value="BTB/POZ AND MATH DOMAIN-CONTAINING PROTEIN 1"/>
    <property type="match status" value="1"/>
</dbReference>
<dbReference type="EMBL" id="BQKI01000009">
    <property type="protein sequence ID" value="GJN01349.1"/>
    <property type="molecule type" value="Genomic_DNA"/>
</dbReference>
<proteinExistence type="inferred from homology"/>
<comment type="caution">
    <text evidence="4">The sequence shown here is derived from an EMBL/GenBank/DDBJ whole genome shotgun (WGS) entry which is preliminary data.</text>
</comment>
<dbReference type="Pfam" id="PF24570">
    <property type="entry name" value="BACK_BPM_SPOP"/>
    <property type="match status" value="1"/>
</dbReference>
<name>A0AAV5CRU5_ELECO</name>
<dbReference type="AlphaFoldDB" id="A0AAV5CRU5"/>
<evidence type="ECO:0000313" key="5">
    <source>
        <dbReference type="Proteomes" id="UP001054889"/>
    </source>
</evidence>
<keyword evidence="5" id="KW-1185">Reference proteome</keyword>
<evidence type="ECO:0000313" key="4">
    <source>
        <dbReference type="EMBL" id="GJN01349.1"/>
    </source>
</evidence>
<reference evidence="4" key="1">
    <citation type="journal article" date="2018" name="DNA Res.">
        <title>Multiple hybrid de novo genome assembly of finger millet, an orphan allotetraploid crop.</title>
        <authorList>
            <person name="Hatakeyama M."/>
            <person name="Aluri S."/>
            <person name="Balachadran M.T."/>
            <person name="Sivarajan S.R."/>
            <person name="Patrignani A."/>
            <person name="Gruter S."/>
            <person name="Poveda L."/>
            <person name="Shimizu-Inatsugi R."/>
            <person name="Baeten J."/>
            <person name="Francoijs K.J."/>
            <person name="Nataraja K.N."/>
            <person name="Reddy Y.A.N."/>
            <person name="Phadnis S."/>
            <person name="Ravikumar R.L."/>
            <person name="Schlapbach R."/>
            <person name="Sreeman S.M."/>
            <person name="Shimizu K.K."/>
        </authorList>
    </citation>
    <scope>NUCLEOTIDE SEQUENCE</scope>
</reference>
<dbReference type="PANTHER" id="PTHR26379:SF382">
    <property type="entry name" value="OS10G0435900 PROTEIN"/>
    <property type="match status" value="1"/>
</dbReference>
<feature type="domain" description="BPM/SPOP BACK" evidence="3">
    <location>
        <begin position="33"/>
        <end position="87"/>
    </location>
</feature>
<accession>A0AAV5CRU5</accession>
<dbReference type="Gene3D" id="3.30.710.10">
    <property type="entry name" value="Potassium Channel Kv1.1, Chain A"/>
    <property type="match status" value="1"/>
</dbReference>
<dbReference type="InterPro" id="IPR056423">
    <property type="entry name" value="BACK_BPM_SPOP"/>
</dbReference>
<dbReference type="GO" id="GO:0016567">
    <property type="term" value="P:protein ubiquitination"/>
    <property type="evidence" value="ECO:0007669"/>
    <property type="project" value="InterPro"/>
</dbReference>
<evidence type="ECO:0000259" key="3">
    <source>
        <dbReference type="Pfam" id="PF24570"/>
    </source>
</evidence>
<dbReference type="InterPro" id="IPR011333">
    <property type="entry name" value="SKP1/BTB/POZ_sf"/>
</dbReference>
<dbReference type="Proteomes" id="UP001054889">
    <property type="component" value="Unassembled WGS sequence"/>
</dbReference>
<reference evidence="4" key="2">
    <citation type="submission" date="2021-12" db="EMBL/GenBank/DDBJ databases">
        <title>Resequencing data analysis of finger millet.</title>
        <authorList>
            <person name="Hatakeyama M."/>
            <person name="Aluri S."/>
            <person name="Balachadran M.T."/>
            <person name="Sivarajan S.R."/>
            <person name="Poveda L."/>
            <person name="Shimizu-Inatsugi R."/>
            <person name="Schlapbach R."/>
            <person name="Sreeman S.M."/>
            <person name="Shimizu K.K."/>
        </authorList>
    </citation>
    <scope>NUCLEOTIDE SEQUENCE</scope>
</reference>
<protein>
    <recommendedName>
        <fullName evidence="3">BPM/SPOP BACK domain-containing protein</fullName>
    </recommendedName>
</protein>
<sequence>MAQHLLVAADRYNLQKLKLMCEDKLQNHIRASSVITILVLAEKHACLSLKRACFEFFSSSTDLSLADIETGDFEYLAVTCPTVTNELNSIISKRE</sequence>
<dbReference type="InterPro" id="IPR045005">
    <property type="entry name" value="BPM1-6"/>
</dbReference>
<comment type="similarity">
    <text evidence="2">Belongs to the Tdpoz family.</text>
</comment>
<organism evidence="4 5">
    <name type="scientific">Eleusine coracana subsp. coracana</name>
    <dbReference type="NCBI Taxonomy" id="191504"/>
    <lineage>
        <taxon>Eukaryota</taxon>
        <taxon>Viridiplantae</taxon>
        <taxon>Streptophyta</taxon>
        <taxon>Embryophyta</taxon>
        <taxon>Tracheophyta</taxon>
        <taxon>Spermatophyta</taxon>
        <taxon>Magnoliopsida</taxon>
        <taxon>Liliopsida</taxon>
        <taxon>Poales</taxon>
        <taxon>Poaceae</taxon>
        <taxon>PACMAD clade</taxon>
        <taxon>Chloridoideae</taxon>
        <taxon>Cynodonteae</taxon>
        <taxon>Eleusininae</taxon>
        <taxon>Eleusine</taxon>
    </lineage>
</organism>
<evidence type="ECO:0000256" key="1">
    <source>
        <dbReference type="ARBA" id="ARBA00004906"/>
    </source>
</evidence>
<comment type="pathway">
    <text evidence="1">Protein modification; protein ubiquitination.</text>
</comment>
<gene>
    <name evidence="4" type="primary">ga18610</name>
    <name evidence="4" type="ORF">PR202_ga18610</name>
</gene>